<evidence type="ECO:0000256" key="1">
    <source>
        <dbReference type="ARBA" id="ARBA00004123"/>
    </source>
</evidence>
<evidence type="ECO:0000256" key="7">
    <source>
        <dbReference type="PROSITE-ProRule" id="PRU00042"/>
    </source>
</evidence>
<dbReference type="InterPro" id="IPR036236">
    <property type="entry name" value="Znf_C2H2_sf"/>
</dbReference>
<dbReference type="GO" id="GO:0005634">
    <property type="term" value="C:nucleus"/>
    <property type="evidence" value="ECO:0007669"/>
    <property type="project" value="UniProtKB-SubCell"/>
</dbReference>
<proteinExistence type="predicted"/>
<dbReference type="GO" id="GO:0008270">
    <property type="term" value="F:zinc ion binding"/>
    <property type="evidence" value="ECO:0007669"/>
    <property type="project" value="UniProtKB-KW"/>
</dbReference>
<keyword evidence="11" id="KW-1185">Reference proteome</keyword>
<evidence type="ECO:0000259" key="9">
    <source>
        <dbReference type="PROSITE" id="PS50157"/>
    </source>
</evidence>
<keyword evidence="5" id="KW-0862">Zinc</keyword>
<evidence type="ECO:0000256" key="3">
    <source>
        <dbReference type="ARBA" id="ARBA00022737"/>
    </source>
</evidence>
<evidence type="ECO:0000256" key="8">
    <source>
        <dbReference type="SAM" id="MobiDB-lite"/>
    </source>
</evidence>
<sequence length="223" mass="25612">MSLIRSSVNEEVFWTEQTLPVKQENGDEASSGKEEMEAETVTVKAEDIVENIEDKCAATVKEEYYVTVEEKGDVCVKEETRREIKEDKLIVKKDREIPVEEEVGIGHVINIRGTNMRRQWSLKRVSVRLVDCKKTSEMVDIPNCQNLSKESSSGVADQHLYNVKKCIYKRKLLKKHQYRPTGEKHYGCDQCGKRFAQSGNLAIHQRIHTGEKPYGCDQCGKRF</sequence>
<evidence type="ECO:0000256" key="2">
    <source>
        <dbReference type="ARBA" id="ARBA00022723"/>
    </source>
</evidence>
<dbReference type="FunFam" id="3.30.160.60:FF:001498">
    <property type="entry name" value="Zinc finger protein 404"/>
    <property type="match status" value="1"/>
</dbReference>
<dbReference type="Pfam" id="PF00096">
    <property type="entry name" value="zf-C2H2"/>
    <property type="match status" value="1"/>
</dbReference>
<gene>
    <name evidence="10" type="ORF">UPYG_G00058980</name>
</gene>
<dbReference type="Gene3D" id="3.30.160.60">
    <property type="entry name" value="Classic Zinc Finger"/>
    <property type="match status" value="2"/>
</dbReference>
<feature type="non-terminal residue" evidence="10">
    <location>
        <position position="223"/>
    </location>
</feature>
<keyword evidence="4 7" id="KW-0863">Zinc-finger</keyword>
<comment type="caution">
    <text evidence="10">The sequence shown here is derived from an EMBL/GenBank/DDBJ whole genome shotgun (WGS) entry which is preliminary data.</text>
</comment>
<dbReference type="FunFam" id="3.30.160.60:FF:000100">
    <property type="entry name" value="Zinc finger 45-like"/>
    <property type="match status" value="1"/>
</dbReference>
<feature type="domain" description="C2H2-type" evidence="9">
    <location>
        <begin position="186"/>
        <end position="213"/>
    </location>
</feature>
<dbReference type="Proteomes" id="UP001557470">
    <property type="component" value="Unassembled WGS sequence"/>
</dbReference>
<dbReference type="PROSITE" id="PS00028">
    <property type="entry name" value="ZINC_FINGER_C2H2_1"/>
    <property type="match status" value="1"/>
</dbReference>
<feature type="region of interest" description="Disordered" evidence="8">
    <location>
        <begin position="17"/>
        <end position="41"/>
    </location>
</feature>
<organism evidence="10 11">
    <name type="scientific">Umbra pygmaea</name>
    <name type="common">Eastern mudminnow</name>
    <dbReference type="NCBI Taxonomy" id="75934"/>
    <lineage>
        <taxon>Eukaryota</taxon>
        <taxon>Metazoa</taxon>
        <taxon>Chordata</taxon>
        <taxon>Craniata</taxon>
        <taxon>Vertebrata</taxon>
        <taxon>Euteleostomi</taxon>
        <taxon>Actinopterygii</taxon>
        <taxon>Neopterygii</taxon>
        <taxon>Teleostei</taxon>
        <taxon>Protacanthopterygii</taxon>
        <taxon>Esociformes</taxon>
        <taxon>Umbridae</taxon>
        <taxon>Umbra</taxon>
    </lineage>
</organism>
<evidence type="ECO:0000256" key="6">
    <source>
        <dbReference type="ARBA" id="ARBA00023242"/>
    </source>
</evidence>
<keyword evidence="6" id="KW-0539">Nucleus</keyword>
<name>A0ABD0XTT3_UMBPY</name>
<dbReference type="AlphaFoldDB" id="A0ABD0XTT3"/>
<evidence type="ECO:0000256" key="5">
    <source>
        <dbReference type="ARBA" id="ARBA00022833"/>
    </source>
</evidence>
<dbReference type="SMART" id="SM00355">
    <property type="entry name" value="ZnF_C2H2"/>
    <property type="match status" value="1"/>
</dbReference>
<protein>
    <recommendedName>
        <fullName evidence="9">C2H2-type domain-containing protein</fullName>
    </recommendedName>
</protein>
<keyword evidence="3" id="KW-0677">Repeat</keyword>
<dbReference type="PANTHER" id="PTHR23235:SF142">
    <property type="entry name" value="ZINC FINGER PROTEIN 384"/>
    <property type="match status" value="1"/>
</dbReference>
<dbReference type="EMBL" id="JAGEUA010000002">
    <property type="protein sequence ID" value="KAL1005426.1"/>
    <property type="molecule type" value="Genomic_DNA"/>
</dbReference>
<evidence type="ECO:0000313" key="10">
    <source>
        <dbReference type="EMBL" id="KAL1005426.1"/>
    </source>
</evidence>
<comment type="subcellular location">
    <subcellularLocation>
        <location evidence="1">Nucleus</location>
    </subcellularLocation>
</comment>
<accession>A0ABD0XTT3</accession>
<dbReference type="PANTHER" id="PTHR23235">
    <property type="entry name" value="KRUEPPEL-LIKE TRANSCRIPTION FACTOR"/>
    <property type="match status" value="1"/>
</dbReference>
<dbReference type="SUPFAM" id="SSF57667">
    <property type="entry name" value="beta-beta-alpha zinc fingers"/>
    <property type="match status" value="1"/>
</dbReference>
<dbReference type="PROSITE" id="PS50157">
    <property type="entry name" value="ZINC_FINGER_C2H2_2"/>
    <property type="match status" value="1"/>
</dbReference>
<dbReference type="GO" id="GO:0003677">
    <property type="term" value="F:DNA binding"/>
    <property type="evidence" value="ECO:0007669"/>
    <property type="project" value="UniProtKB-KW"/>
</dbReference>
<dbReference type="InterPro" id="IPR013087">
    <property type="entry name" value="Znf_C2H2_type"/>
</dbReference>
<evidence type="ECO:0000313" key="11">
    <source>
        <dbReference type="Proteomes" id="UP001557470"/>
    </source>
</evidence>
<evidence type="ECO:0000256" key="4">
    <source>
        <dbReference type="ARBA" id="ARBA00022771"/>
    </source>
</evidence>
<reference evidence="10 11" key="1">
    <citation type="submission" date="2024-06" db="EMBL/GenBank/DDBJ databases">
        <authorList>
            <person name="Pan Q."/>
            <person name="Wen M."/>
            <person name="Jouanno E."/>
            <person name="Zahm M."/>
            <person name="Klopp C."/>
            <person name="Cabau C."/>
            <person name="Louis A."/>
            <person name="Berthelot C."/>
            <person name="Parey E."/>
            <person name="Roest Crollius H."/>
            <person name="Montfort J."/>
            <person name="Robinson-Rechavi M."/>
            <person name="Bouchez O."/>
            <person name="Lampietro C."/>
            <person name="Lopez Roques C."/>
            <person name="Donnadieu C."/>
            <person name="Postlethwait J."/>
            <person name="Bobe J."/>
            <person name="Verreycken H."/>
            <person name="Guiguen Y."/>
        </authorList>
    </citation>
    <scope>NUCLEOTIDE SEQUENCE [LARGE SCALE GENOMIC DNA]</scope>
    <source>
        <strain evidence="10">Up_M1</strain>
        <tissue evidence="10">Testis</tissue>
    </source>
</reference>
<keyword evidence="2" id="KW-0479">Metal-binding</keyword>